<name>A0AAD2C314_9RALS</name>
<evidence type="ECO:0000313" key="2">
    <source>
        <dbReference type="EMBL" id="CAJ0897224.1"/>
    </source>
</evidence>
<comment type="caution">
    <text evidence="2">The sequence shown here is derived from an EMBL/GenBank/DDBJ whole genome shotgun (WGS) entry which is preliminary data.</text>
</comment>
<dbReference type="Proteomes" id="UP001189792">
    <property type="component" value="Unassembled WGS sequence"/>
</dbReference>
<keyword evidence="4" id="KW-1185">Reference proteome</keyword>
<sequence>MLQTMLWRASTAWYSALAYWLPRSECSTKPGAGRRCCKAISSADTTSAAGMLGAIDQPTTRREYRSSTTARYSQPAPVRM</sequence>
<gene>
    <name evidence="3" type="ORF">R77564_05218</name>
    <name evidence="2" type="ORF">R77567_04806</name>
</gene>
<evidence type="ECO:0000313" key="4">
    <source>
        <dbReference type="Proteomes" id="UP001189792"/>
    </source>
</evidence>
<dbReference type="AlphaFoldDB" id="A0AAD2C314"/>
<dbReference type="Proteomes" id="UP001190491">
    <property type="component" value="Unassembled WGS sequence"/>
</dbReference>
<accession>A0AAD2C314</accession>
<organism evidence="2 5">
    <name type="scientific">Ralstonia flatus</name>
    <dbReference type="NCBI Taxonomy" id="3058601"/>
    <lineage>
        <taxon>Bacteria</taxon>
        <taxon>Pseudomonadati</taxon>
        <taxon>Pseudomonadota</taxon>
        <taxon>Betaproteobacteria</taxon>
        <taxon>Burkholderiales</taxon>
        <taxon>Burkholderiaceae</taxon>
        <taxon>Ralstonia</taxon>
    </lineage>
</organism>
<feature type="region of interest" description="Disordered" evidence="1">
    <location>
        <begin position="60"/>
        <end position="80"/>
    </location>
</feature>
<evidence type="ECO:0000313" key="3">
    <source>
        <dbReference type="EMBL" id="CAJ0905002.1"/>
    </source>
</evidence>
<dbReference type="EMBL" id="CAUDKO010000027">
    <property type="protein sequence ID" value="CAJ0897224.1"/>
    <property type="molecule type" value="Genomic_DNA"/>
</dbReference>
<reference evidence="2 4" key="1">
    <citation type="submission" date="2023-07" db="EMBL/GenBank/DDBJ databases">
        <authorList>
            <person name="Peeters C."/>
        </authorList>
    </citation>
    <scope>NUCLEOTIDE SEQUENCE</scope>
    <source>
        <strain evidence="3 4">LMG 32965</strain>
        <strain evidence="2">R-77567</strain>
    </source>
</reference>
<evidence type="ECO:0000313" key="5">
    <source>
        <dbReference type="Proteomes" id="UP001190491"/>
    </source>
</evidence>
<dbReference type="EMBL" id="CAUDLI010000025">
    <property type="protein sequence ID" value="CAJ0905002.1"/>
    <property type="molecule type" value="Genomic_DNA"/>
</dbReference>
<proteinExistence type="predicted"/>
<protein>
    <submittedName>
        <fullName evidence="2">Uncharacterized protein</fullName>
    </submittedName>
</protein>
<evidence type="ECO:0000256" key="1">
    <source>
        <dbReference type="SAM" id="MobiDB-lite"/>
    </source>
</evidence>